<feature type="compositionally biased region" description="Low complexity" evidence="2">
    <location>
        <begin position="20"/>
        <end position="34"/>
    </location>
</feature>
<dbReference type="GeneTree" id="ENSGT00940000171243"/>
<dbReference type="AlphaFoldDB" id="A0A3B3DS65"/>
<dbReference type="PANTHER" id="PTHR11505">
    <property type="entry name" value="L1 TRANSPOSABLE ELEMENT-RELATED"/>
    <property type="match status" value="1"/>
</dbReference>
<evidence type="ECO:0000256" key="2">
    <source>
        <dbReference type="SAM" id="MobiDB-lite"/>
    </source>
</evidence>
<protein>
    <recommendedName>
        <fullName evidence="5">L1 transposable element RRM domain-containing protein</fullName>
    </recommendedName>
</protein>
<dbReference type="Gene3D" id="3.30.70.1820">
    <property type="entry name" value="L1 transposable element, RRM domain"/>
    <property type="match status" value="1"/>
</dbReference>
<evidence type="ECO:0000313" key="3">
    <source>
        <dbReference type="Ensembl" id="ENSOMEP00000032987.1"/>
    </source>
</evidence>
<reference evidence="3" key="2">
    <citation type="submission" date="2025-09" db="UniProtKB">
        <authorList>
            <consortium name="Ensembl"/>
        </authorList>
    </citation>
    <scope>IDENTIFICATION</scope>
</reference>
<dbReference type="Ensembl" id="ENSOMET00000025678.1">
    <property type="protein sequence ID" value="ENSOMEP00000032987.1"/>
    <property type="gene ID" value="ENSOMEG00000018716.1"/>
</dbReference>
<dbReference type="STRING" id="30732.ENSOMEP00000032987"/>
<feature type="region of interest" description="Disordered" evidence="2">
    <location>
        <begin position="1"/>
        <end position="42"/>
    </location>
</feature>
<evidence type="ECO:0000256" key="1">
    <source>
        <dbReference type="SAM" id="Coils"/>
    </source>
</evidence>
<accession>A0A3B3DS65</accession>
<dbReference type="OMA" id="REHRISF"/>
<keyword evidence="1" id="KW-0175">Coiled coil</keyword>
<evidence type="ECO:0008006" key="5">
    <source>
        <dbReference type="Google" id="ProtNLM"/>
    </source>
</evidence>
<name>A0A3B3DS65_ORYME</name>
<feature type="coiled-coil region" evidence="1">
    <location>
        <begin position="56"/>
        <end position="111"/>
    </location>
</feature>
<proteinExistence type="predicted"/>
<dbReference type="PaxDb" id="30732-ENSOMEP00000032987"/>
<organism evidence="3 4">
    <name type="scientific">Oryzias melastigma</name>
    <name type="common">Marine medaka</name>
    <dbReference type="NCBI Taxonomy" id="30732"/>
    <lineage>
        <taxon>Eukaryota</taxon>
        <taxon>Metazoa</taxon>
        <taxon>Chordata</taxon>
        <taxon>Craniata</taxon>
        <taxon>Vertebrata</taxon>
        <taxon>Euteleostomi</taxon>
        <taxon>Actinopterygii</taxon>
        <taxon>Neopterygii</taxon>
        <taxon>Teleostei</taxon>
        <taxon>Neoteleostei</taxon>
        <taxon>Acanthomorphata</taxon>
        <taxon>Ovalentaria</taxon>
        <taxon>Atherinomorphae</taxon>
        <taxon>Beloniformes</taxon>
        <taxon>Adrianichthyidae</taxon>
        <taxon>Oryziinae</taxon>
        <taxon>Oryzias</taxon>
    </lineage>
</organism>
<keyword evidence="4" id="KW-1185">Reference proteome</keyword>
<dbReference type="Proteomes" id="UP000261560">
    <property type="component" value="Unplaced"/>
</dbReference>
<dbReference type="Gene3D" id="1.20.5.110">
    <property type="match status" value="1"/>
</dbReference>
<dbReference type="InterPro" id="IPR004244">
    <property type="entry name" value="Transposase_22"/>
</dbReference>
<feature type="compositionally biased region" description="Polar residues" evidence="2">
    <location>
        <begin position="8"/>
        <end position="19"/>
    </location>
</feature>
<sequence length="295" mass="33431">MGPKKSSAESTLQQTLLKTNANASANAPSASASSWPTEGTASTSMDSVMQLLHKLGEDQTKILEELKKNFDEIRKQLTETNTVVSTFEGKMSDMLTRLHSAESRLDALEDSERQQCDTPSATVEDITTLNTKLAQFEDRERRLNLRIYGFPKKAKGKDVIGFLQKVLPEILQHEFEGPLEIEHAHRSLAQVKPGDPHRALVVRFLRFPVKEQVQRLAREKGAVHWREHRISFCQDFSKATQVRRQAFQECRRLLHQAKILFGIGYPAVLSFTPQTGLKYTTKKGDCVSFFTKKKC</sequence>
<reference evidence="3" key="1">
    <citation type="submission" date="2025-08" db="UniProtKB">
        <authorList>
            <consortium name="Ensembl"/>
        </authorList>
    </citation>
    <scope>IDENTIFICATION</scope>
</reference>
<evidence type="ECO:0000313" key="4">
    <source>
        <dbReference type="Proteomes" id="UP000261560"/>
    </source>
</evidence>